<proteinExistence type="predicted"/>
<dbReference type="InParanoid" id="A0A6J2YL62"/>
<dbReference type="Proteomes" id="UP000504635">
    <property type="component" value="Unplaced"/>
</dbReference>
<keyword evidence="2" id="KW-1185">Reference proteome</keyword>
<sequence length="205" mass="23508">MSSDIEYHDVTKVYMPPAADDGGGPSQEKQWTIVGCTLGALVIMLLVVYCACKRKRKRRRIIKRKQIRRMPTPDSDLYIIPVTEGLPVQVRTTEDVTRRYERSVSSLSTKSQVYIVPFHALPPDFDFSSREVEVKGDYVILKDLAILEQCESTTYPNGVVNEAYEIQESYNPMYPNLYENAPPLNVNASVKEPYQRQSPYNPNFY</sequence>
<dbReference type="OrthoDB" id="6718673at2759"/>
<feature type="transmembrane region" description="Helical" evidence="1">
    <location>
        <begin position="31"/>
        <end position="52"/>
    </location>
</feature>
<gene>
    <name evidence="3" type="primary">LOC115888979</name>
</gene>
<dbReference type="KEGG" id="soy:115888979"/>
<evidence type="ECO:0000313" key="2">
    <source>
        <dbReference type="Proteomes" id="UP000504635"/>
    </source>
</evidence>
<keyword evidence="1" id="KW-0472">Membrane</keyword>
<dbReference type="RefSeq" id="XP_030764738.1">
    <property type="nucleotide sequence ID" value="XM_030908878.1"/>
</dbReference>
<reference evidence="3" key="1">
    <citation type="submission" date="2025-08" db="UniProtKB">
        <authorList>
            <consortium name="RefSeq"/>
        </authorList>
    </citation>
    <scope>IDENTIFICATION</scope>
    <source>
        <tissue evidence="3">Gonads</tissue>
    </source>
</reference>
<evidence type="ECO:0000256" key="1">
    <source>
        <dbReference type="SAM" id="Phobius"/>
    </source>
</evidence>
<dbReference type="AlphaFoldDB" id="A0A6J2YL62"/>
<accession>A0A6J2YL62</accession>
<organism evidence="2 3">
    <name type="scientific">Sitophilus oryzae</name>
    <name type="common">Rice weevil</name>
    <name type="synonym">Curculio oryzae</name>
    <dbReference type="NCBI Taxonomy" id="7048"/>
    <lineage>
        <taxon>Eukaryota</taxon>
        <taxon>Metazoa</taxon>
        <taxon>Ecdysozoa</taxon>
        <taxon>Arthropoda</taxon>
        <taxon>Hexapoda</taxon>
        <taxon>Insecta</taxon>
        <taxon>Pterygota</taxon>
        <taxon>Neoptera</taxon>
        <taxon>Endopterygota</taxon>
        <taxon>Coleoptera</taxon>
        <taxon>Polyphaga</taxon>
        <taxon>Cucujiformia</taxon>
        <taxon>Curculionidae</taxon>
        <taxon>Dryophthorinae</taxon>
        <taxon>Sitophilus</taxon>
    </lineage>
</organism>
<evidence type="ECO:0000313" key="3">
    <source>
        <dbReference type="RefSeq" id="XP_030764738.1"/>
    </source>
</evidence>
<name>A0A6J2YL62_SITOR</name>
<dbReference type="GeneID" id="115888979"/>
<keyword evidence="1" id="KW-1133">Transmembrane helix</keyword>
<protein>
    <submittedName>
        <fullName evidence="3">Uncharacterized protein LOC115888979</fullName>
    </submittedName>
</protein>
<keyword evidence="1" id="KW-0812">Transmembrane</keyword>